<dbReference type="InterPro" id="IPR036505">
    <property type="entry name" value="Amidase/PGRP_sf"/>
</dbReference>
<evidence type="ECO:0000256" key="6">
    <source>
        <dbReference type="ARBA" id="ARBA00022490"/>
    </source>
</evidence>
<keyword evidence="15" id="KW-1185">Reference proteome</keyword>
<accession>A0A4Q7LB20</accession>
<comment type="caution">
    <text evidence="14">The sequence shown here is derived from an EMBL/GenBank/DDBJ whole genome shotgun (WGS) entry which is preliminary data.</text>
</comment>
<dbReference type="GO" id="GO:0009253">
    <property type="term" value="P:peptidoglycan catabolic process"/>
    <property type="evidence" value="ECO:0007669"/>
    <property type="project" value="InterPro"/>
</dbReference>
<evidence type="ECO:0000313" key="15">
    <source>
        <dbReference type="Proteomes" id="UP000293433"/>
    </source>
</evidence>
<evidence type="ECO:0000259" key="13">
    <source>
        <dbReference type="SMART" id="SM00644"/>
    </source>
</evidence>
<dbReference type="GO" id="GO:0005737">
    <property type="term" value="C:cytoplasm"/>
    <property type="evidence" value="ECO:0007669"/>
    <property type="project" value="UniProtKB-SubCell"/>
</dbReference>
<feature type="domain" description="N-acetylmuramoyl-L-alanine amidase" evidence="13">
    <location>
        <begin position="27"/>
        <end position="175"/>
    </location>
</feature>
<keyword evidence="10" id="KW-0961">Cell wall biogenesis/degradation</keyword>
<comment type="cofactor">
    <cofactor evidence="2">
        <name>Zn(2+)</name>
        <dbReference type="ChEBI" id="CHEBI:29105"/>
    </cofactor>
</comment>
<proteinExistence type="inferred from homology"/>
<dbReference type="GO" id="GO:0009254">
    <property type="term" value="P:peptidoglycan turnover"/>
    <property type="evidence" value="ECO:0007669"/>
    <property type="project" value="TreeGrafter"/>
</dbReference>
<dbReference type="Proteomes" id="UP000293433">
    <property type="component" value="Unassembled WGS sequence"/>
</dbReference>
<dbReference type="GO" id="GO:0071555">
    <property type="term" value="P:cell wall organization"/>
    <property type="evidence" value="ECO:0007669"/>
    <property type="project" value="UniProtKB-KW"/>
</dbReference>
<evidence type="ECO:0000313" key="14">
    <source>
        <dbReference type="EMBL" id="RZS46840.1"/>
    </source>
</evidence>
<organism evidence="14 15">
    <name type="scientific">Sphaerotilus mobilis</name>
    <dbReference type="NCBI Taxonomy" id="47994"/>
    <lineage>
        <taxon>Bacteria</taxon>
        <taxon>Pseudomonadati</taxon>
        <taxon>Pseudomonadota</taxon>
        <taxon>Betaproteobacteria</taxon>
        <taxon>Burkholderiales</taxon>
        <taxon>Sphaerotilaceae</taxon>
        <taxon>Sphaerotilus</taxon>
    </lineage>
</organism>
<dbReference type="RefSeq" id="WP_207224875.1">
    <property type="nucleotide sequence ID" value="NZ_SGWV01000013.1"/>
</dbReference>
<dbReference type="EMBL" id="SGWV01000013">
    <property type="protein sequence ID" value="RZS46840.1"/>
    <property type="molecule type" value="Genomic_DNA"/>
</dbReference>
<dbReference type="PANTHER" id="PTHR30417:SF4">
    <property type="entry name" value="1,6-ANHYDRO-N-ACETYLMURAMYL-L-ALANINE AMIDASE AMPD"/>
    <property type="match status" value="1"/>
</dbReference>
<dbReference type="AlphaFoldDB" id="A0A4Q7LB20"/>
<evidence type="ECO:0000256" key="1">
    <source>
        <dbReference type="ARBA" id="ARBA00001561"/>
    </source>
</evidence>
<evidence type="ECO:0000256" key="10">
    <source>
        <dbReference type="ARBA" id="ARBA00023316"/>
    </source>
</evidence>
<comment type="subcellular location">
    <subcellularLocation>
        <location evidence="3">Cytoplasm</location>
    </subcellularLocation>
</comment>
<dbReference type="InterPro" id="IPR002502">
    <property type="entry name" value="Amidase_domain"/>
</dbReference>
<evidence type="ECO:0000256" key="9">
    <source>
        <dbReference type="ARBA" id="ARBA00022833"/>
    </source>
</evidence>
<dbReference type="SMART" id="SM00644">
    <property type="entry name" value="Ami_2"/>
    <property type="match status" value="1"/>
</dbReference>
<evidence type="ECO:0000256" key="5">
    <source>
        <dbReference type="ARBA" id="ARBA00011901"/>
    </source>
</evidence>
<dbReference type="InterPro" id="IPR051206">
    <property type="entry name" value="NAMLAA_amidase_2"/>
</dbReference>
<dbReference type="PANTHER" id="PTHR30417">
    <property type="entry name" value="N-ACETYLMURAMOYL-L-ALANINE AMIDASE AMID"/>
    <property type="match status" value="1"/>
</dbReference>
<evidence type="ECO:0000256" key="3">
    <source>
        <dbReference type="ARBA" id="ARBA00004496"/>
    </source>
</evidence>
<keyword evidence="6" id="KW-0963">Cytoplasm</keyword>
<name>A0A4Q7LB20_9BURK</name>
<dbReference type="CDD" id="cd06583">
    <property type="entry name" value="PGRP"/>
    <property type="match status" value="1"/>
</dbReference>
<reference evidence="14 15" key="1">
    <citation type="submission" date="2019-02" db="EMBL/GenBank/DDBJ databases">
        <title>Genomic Encyclopedia of Type Strains, Phase IV (KMG-IV): sequencing the most valuable type-strain genomes for metagenomic binning, comparative biology and taxonomic classification.</title>
        <authorList>
            <person name="Goeker M."/>
        </authorList>
    </citation>
    <scope>NUCLEOTIDE SEQUENCE [LARGE SCALE GENOMIC DNA]</scope>
    <source>
        <strain evidence="14 15">DSM 10617</strain>
    </source>
</reference>
<dbReference type="EC" id="3.5.1.28" evidence="5"/>
<comment type="similarity">
    <text evidence="4">Belongs to the N-acetylmuramoyl-L-alanine amidase 2 family.</text>
</comment>
<dbReference type="GO" id="GO:0046872">
    <property type="term" value="F:metal ion binding"/>
    <property type="evidence" value="ECO:0007669"/>
    <property type="project" value="UniProtKB-KW"/>
</dbReference>
<dbReference type="NCBIfam" id="NF008758">
    <property type="entry name" value="PRK11789.1"/>
    <property type="match status" value="1"/>
</dbReference>
<dbReference type="GO" id="GO:0008745">
    <property type="term" value="F:N-acetylmuramoyl-L-alanine amidase activity"/>
    <property type="evidence" value="ECO:0007669"/>
    <property type="project" value="UniProtKB-EC"/>
</dbReference>
<dbReference type="Gene3D" id="3.40.80.10">
    <property type="entry name" value="Peptidoglycan recognition protein-like"/>
    <property type="match status" value="1"/>
</dbReference>
<gene>
    <name evidence="14" type="ORF">EV685_3872</name>
</gene>
<evidence type="ECO:0000256" key="4">
    <source>
        <dbReference type="ARBA" id="ARBA00007553"/>
    </source>
</evidence>
<evidence type="ECO:0000256" key="7">
    <source>
        <dbReference type="ARBA" id="ARBA00022723"/>
    </source>
</evidence>
<evidence type="ECO:0000256" key="12">
    <source>
        <dbReference type="ARBA" id="ARBA00042615"/>
    </source>
</evidence>
<comment type="catalytic activity">
    <reaction evidence="1">
        <text>Hydrolyzes the link between N-acetylmuramoyl residues and L-amino acid residues in certain cell-wall glycopeptides.</text>
        <dbReference type="EC" id="3.5.1.28"/>
    </reaction>
</comment>
<dbReference type="Pfam" id="PF01510">
    <property type="entry name" value="Amidase_2"/>
    <property type="match status" value="1"/>
</dbReference>
<evidence type="ECO:0000256" key="8">
    <source>
        <dbReference type="ARBA" id="ARBA00022801"/>
    </source>
</evidence>
<dbReference type="SUPFAM" id="SSF55846">
    <property type="entry name" value="N-acetylmuramoyl-L-alanine amidase-like"/>
    <property type="match status" value="1"/>
</dbReference>
<sequence>MKLARRRPGASWRWRAGWHGQARSVPSPNVGVRPVGVAIDLAVVHSISLPPGRYGSDAIERLFTNRLDPQAHPAFAEVAGLQVSAHFVIRRDGALLQFVALQGRAWHAGVSHWKGRDNCNDHSIGIELEGLEGRRFAAAQYRALAQLLRQLGRVLPLREVVGHEHVAPGRKRDPGPGFDASRLRRRLRGSGLVLAWMTPK</sequence>
<evidence type="ECO:0000256" key="2">
    <source>
        <dbReference type="ARBA" id="ARBA00001947"/>
    </source>
</evidence>
<keyword evidence="7" id="KW-0479">Metal-binding</keyword>
<evidence type="ECO:0000256" key="11">
    <source>
        <dbReference type="ARBA" id="ARBA00039257"/>
    </source>
</evidence>
<keyword evidence="9" id="KW-0862">Zinc</keyword>
<keyword evidence="8" id="KW-0378">Hydrolase</keyword>
<protein>
    <recommendedName>
        <fullName evidence="11">1,6-anhydro-N-acetylmuramyl-L-alanine amidase AmpD</fullName>
        <ecNumber evidence="5">3.5.1.28</ecNumber>
    </recommendedName>
    <alternativeName>
        <fullName evidence="12">N-acetylmuramoyl-L-alanine amidase</fullName>
    </alternativeName>
</protein>